<gene>
    <name evidence="2" type="ORF">EX30DRAFT_348276</name>
</gene>
<evidence type="ECO:0000313" key="2">
    <source>
        <dbReference type="EMBL" id="TGZ81878.1"/>
    </source>
</evidence>
<accession>A0A4S2MYN0</accession>
<protein>
    <recommendedName>
        <fullName evidence="4">Secreted protein</fullName>
    </recommendedName>
</protein>
<name>A0A4S2MYN0_9PEZI</name>
<dbReference type="EMBL" id="ML220117">
    <property type="protein sequence ID" value="TGZ81878.1"/>
    <property type="molecule type" value="Genomic_DNA"/>
</dbReference>
<evidence type="ECO:0000256" key="1">
    <source>
        <dbReference type="SAM" id="SignalP"/>
    </source>
</evidence>
<dbReference type="AlphaFoldDB" id="A0A4S2MYN0"/>
<reference evidence="2 3" key="1">
    <citation type="submission" date="2019-04" db="EMBL/GenBank/DDBJ databases">
        <title>Comparative genomics and transcriptomics to analyze fruiting body development in filamentous ascomycetes.</title>
        <authorList>
            <consortium name="DOE Joint Genome Institute"/>
            <person name="Lutkenhaus R."/>
            <person name="Traeger S."/>
            <person name="Breuer J."/>
            <person name="Kuo A."/>
            <person name="Lipzen A."/>
            <person name="Pangilinan J."/>
            <person name="Dilworth D."/>
            <person name="Sandor L."/>
            <person name="Poggeler S."/>
            <person name="Barry K."/>
            <person name="Grigoriev I.V."/>
            <person name="Nowrousian M."/>
        </authorList>
    </citation>
    <scope>NUCLEOTIDE SEQUENCE [LARGE SCALE GENOMIC DNA]</scope>
    <source>
        <strain evidence="2 3">CBS 389.68</strain>
    </source>
</reference>
<feature type="chain" id="PRO_5020588309" description="Secreted protein" evidence="1">
    <location>
        <begin position="28"/>
        <end position="142"/>
    </location>
</feature>
<evidence type="ECO:0008006" key="4">
    <source>
        <dbReference type="Google" id="ProtNLM"/>
    </source>
</evidence>
<dbReference type="InParanoid" id="A0A4S2MYN0"/>
<organism evidence="2 3">
    <name type="scientific">Ascodesmis nigricans</name>
    <dbReference type="NCBI Taxonomy" id="341454"/>
    <lineage>
        <taxon>Eukaryota</taxon>
        <taxon>Fungi</taxon>
        <taxon>Dikarya</taxon>
        <taxon>Ascomycota</taxon>
        <taxon>Pezizomycotina</taxon>
        <taxon>Pezizomycetes</taxon>
        <taxon>Pezizales</taxon>
        <taxon>Ascodesmidaceae</taxon>
        <taxon>Ascodesmis</taxon>
    </lineage>
</organism>
<dbReference type="Proteomes" id="UP000298138">
    <property type="component" value="Unassembled WGS sequence"/>
</dbReference>
<sequence>MRCWCSVWARGVGWWVNGLVTEAFACAAESNVNRKNGAQPCLSTTAPEHLYHPDRVPWESSPVDHAEPALRGNREVCALAAVTNPSDDEGWLPRDGCQQKQQPWIKLTQRCRIRAITEASECPHQSMIMGALGACSHAGAVW</sequence>
<keyword evidence="3" id="KW-1185">Reference proteome</keyword>
<keyword evidence="1" id="KW-0732">Signal</keyword>
<evidence type="ECO:0000313" key="3">
    <source>
        <dbReference type="Proteomes" id="UP000298138"/>
    </source>
</evidence>
<feature type="signal peptide" evidence="1">
    <location>
        <begin position="1"/>
        <end position="27"/>
    </location>
</feature>
<proteinExistence type="predicted"/>